<keyword evidence="1" id="KW-1185">Reference proteome</keyword>
<dbReference type="Proteomes" id="UP000887572">
    <property type="component" value="Unplaced"/>
</dbReference>
<organism evidence="1 2">
    <name type="scientific">Globodera rostochiensis</name>
    <name type="common">Golden nematode worm</name>
    <name type="synonym">Heterodera rostochiensis</name>
    <dbReference type="NCBI Taxonomy" id="31243"/>
    <lineage>
        <taxon>Eukaryota</taxon>
        <taxon>Metazoa</taxon>
        <taxon>Ecdysozoa</taxon>
        <taxon>Nematoda</taxon>
        <taxon>Chromadorea</taxon>
        <taxon>Rhabditida</taxon>
        <taxon>Tylenchina</taxon>
        <taxon>Tylenchomorpha</taxon>
        <taxon>Tylenchoidea</taxon>
        <taxon>Heteroderidae</taxon>
        <taxon>Heteroderinae</taxon>
        <taxon>Globodera</taxon>
    </lineage>
</organism>
<proteinExistence type="predicted"/>
<reference evidence="2" key="1">
    <citation type="submission" date="2022-11" db="UniProtKB">
        <authorList>
            <consortium name="WormBaseParasite"/>
        </authorList>
    </citation>
    <scope>IDENTIFICATION</scope>
</reference>
<accession>A0A914I062</accession>
<dbReference type="AlphaFoldDB" id="A0A914I062"/>
<name>A0A914I062_GLORO</name>
<evidence type="ECO:0000313" key="2">
    <source>
        <dbReference type="WBParaSite" id="Gr19_v10_g5385.t1"/>
    </source>
</evidence>
<sequence>MLQLRCTEDVNQQNDSQTDLLYYYKYSFDWFGRFSNALWCSAICGCQPQVTAALMKANSPILCKHFQAKEKFIYQ</sequence>
<evidence type="ECO:0000313" key="1">
    <source>
        <dbReference type="Proteomes" id="UP000887572"/>
    </source>
</evidence>
<protein>
    <submittedName>
        <fullName evidence="2">Uncharacterized protein</fullName>
    </submittedName>
</protein>
<dbReference type="WBParaSite" id="Gr19_v10_g5385.t1">
    <property type="protein sequence ID" value="Gr19_v10_g5385.t1"/>
    <property type="gene ID" value="Gr19_v10_g5385"/>
</dbReference>